<keyword evidence="4" id="KW-1185">Reference proteome</keyword>
<feature type="signal peptide" evidence="2">
    <location>
        <begin position="1"/>
        <end position="20"/>
    </location>
</feature>
<dbReference type="AlphaFoldDB" id="A0A212TLW6"/>
<feature type="compositionally biased region" description="Low complexity" evidence="1">
    <location>
        <begin position="18"/>
        <end position="29"/>
    </location>
</feature>
<protein>
    <recommendedName>
        <fullName evidence="5">Protein refolding chaperone Spy/CpxP family</fullName>
    </recommendedName>
</protein>
<feature type="region of interest" description="Disordered" evidence="1">
    <location>
        <begin position="18"/>
        <end position="43"/>
    </location>
</feature>
<dbReference type="Proteomes" id="UP000198131">
    <property type="component" value="Unassembled WGS sequence"/>
</dbReference>
<reference evidence="4" key="1">
    <citation type="submission" date="2017-06" db="EMBL/GenBank/DDBJ databases">
        <authorList>
            <person name="Varghese N."/>
            <person name="Submissions S."/>
        </authorList>
    </citation>
    <scope>NUCLEOTIDE SEQUENCE [LARGE SCALE GENOMIC DNA]</scope>
    <source>
        <strain evidence="4">DSM 11116</strain>
    </source>
</reference>
<evidence type="ECO:0000313" key="3">
    <source>
        <dbReference type="EMBL" id="SNC66975.1"/>
    </source>
</evidence>
<evidence type="ECO:0000313" key="4">
    <source>
        <dbReference type="Proteomes" id="UP000198131"/>
    </source>
</evidence>
<feature type="compositionally biased region" description="Basic and acidic residues" evidence="1">
    <location>
        <begin position="131"/>
        <end position="155"/>
    </location>
</feature>
<gene>
    <name evidence="3" type="ORF">SAMN06265337_1793</name>
</gene>
<organism evidence="3 4">
    <name type="scientific">Hymenobacter gelipurpurascens</name>
    <dbReference type="NCBI Taxonomy" id="89968"/>
    <lineage>
        <taxon>Bacteria</taxon>
        <taxon>Pseudomonadati</taxon>
        <taxon>Bacteroidota</taxon>
        <taxon>Cytophagia</taxon>
        <taxon>Cytophagales</taxon>
        <taxon>Hymenobacteraceae</taxon>
        <taxon>Hymenobacter</taxon>
    </lineage>
</organism>
<evidence type="ECO:0008006" key="5">
    <source>
        <dbReference type="Google" id="ProtNLM"/>
    </source>
</evidence>
<proteinExistence type="predicted"/>
<dbReference type="EMBL" id="FYEW01000001">
    <property type="protein sequence ID" value="SNC66975.1"/>
    <property type="molecule type" value="Genomic_DNA"/>
</dbReference>
<feature type="chain" id="PRO_5012871882" description="Protein refolding chaperone Spy/CpxP family" evidence="2">
    <location>
        <begin position="21"/>
        <end position="161"/>
    </location>
</feature>
<sequence>MKKMLALLAAVALTASAASAQTTTTTTTAPMDHRGHMGQKGQGRMMNMTPEQHADMQAQRLTKQLGLSADQATQVRAISLAEAQEMKTMRDQAMASTDRKAGMEQMKATRDKYDTQLKAVLTPDQATKYAQMRDHKMDKREAMKDGKMKAKEGKIKTKMKS</sequence>
<evidence type="ECO:0000256" key="2">
    <source>
        <dbReference type="SAM" id="SignalP"/>
    </source>
</evidence>
<dbReference type="RefSeq" id="WP_088843025.1">
    <property type="nucleotide sequence ID" value="NZ_FYEW01000001.1"/>
</dbReference>
<keyword evidence="2" id="KW-0732">Signal</keyword>
<accession>A0A212TLW6</accession>
<feature type="region of interest" description="Disordered" evidence="1">
    <location>
        <begin position="124"/>
        <end position="161"/>
    </location>
</feature>
<dbReference type="OrthoDB" id="884879at2"/>
<name>A0A212TLW6_9BACT</name>
<evidence type="ECO:0000256" key="1">
    <source>
        <dbReference type="SAM" id="MobiDB-lite"/>
    </source>
</evidence>